<feature type="zinc finger region" description="C3H1-type" evidence="6">
    <location>
        <begin position="181"/>
        <end position="208"/>
    </location>
</feature>
<dbReference type="SMART" id="SM00360">
    <property type="entry name" value="RRM"/>
    <property type="match status" value="1"/>
</dbReference>
<feature type="compositionally biased region" description="Basic and acidic residues" evidence="7">
    <location>
        <begin position="241"/>
        <end position="250"/>
    </location>
</feature>
<feature type="domain" description="C3H1-type" evidence="9">
    <location>
        <begin position="100"/>
        <end position="127"/>
    </location>
</feature>
<feature type="compositionally biased region" description="Acidic residues" evidence="7">
    <location>
        <begin position="251"/>
        <end position="281"/>
    </location>
</feature>
<dbReference type="OMA" id="KRPCWLL"/>
<feature type="region of interest" description="Disordered" evidence="7">
    <location>
        <begin position="84"/>
        <end position="104"/>
    </location>
</feature>
<dbReference type="InterPro" id="IPR052462">
    <property type="entry name" value="SLIRP/GR-RBP-like"/>
</dbReference>
<reference evidence="11" key="1">
    <citation type="journal article" date="2010" name="Genome Biol.">
        <title>Genome sequence of the necrotrophic plant pathogen Pythium ultimum reveals original pathogenicity mechanisms and effector repertoire.</title>
        <authorList>
            <person name="Levesque C.A."/>
            <person name="Brouwer H."/>
            <person name="Cano L."/>
            <person name="Hamilton J.P."/>
            <person name="Holt C."/>
            <person name="Huitema E."/>
            <person name="Raffaele S."/>
            <person name="Robideau G.P."/>
            <person name="Thines M."/>
            <person name="Win J."/>
            <person name="Zerillo M.M."/>
            <person name="Beakes G.W."/>
            <person name="Boore J.L."/>
            <person name="Busam D."/>
            <person name="Dumas B."/>
            <person name="Ferriera S."/>
            <person name="Fuerstenberg S.I."/>
            <person name="Gachon C.M."/>
            <person name="Gaulin E."/>
            <person name="Govers F."/>
            <person name="Grenville-Briggs L."/>
            <person name="Horner N."/>
            <person name="Hostetler J."/>
            <person name="Jiang R.H."/>
            <person name="Johnson J."/>
            <person name="Krajaejun T."/>
            <person name="Lin H."/>
            <person name="Meijer H.J."/>
            <person name="Moore B."/>
            <person name="Morris P."/>
            <person name="Phuntmart V."/>
            <person name="Puiu D."/>
            <person name="Shetty J."/>
            <person name="Stajich J.E."/>
            <person name="Tripathy S."/>
            <person name="Wawra S."/>
            <person name="van West P."/>
            <person name="Whitty B.R."/>
            <person name="Coutinho P.M."/>
            <person name="Henrissat B."/>
            <person name="Martin F."/>
            <person name="Thomas P.D."/>
            <person name="Tyler B.M."/>
            <person name="De Vries R.P."/>
            <person name="Kamoun S."/>
            <person name="Yandell M."/>
            <person name="Tisserat N."/>
            <person name="Buell C.R."/>
        </authorList>
    </citation>
    <scope>NUCLEOTIDE SEQUENCE</scope>
    <source>
        <strain evidence="11">DAOM:BR144</strain>
    </source>
</reference>
<feature type="domain" description="RRM" evidence="8">
    <location>
        <begin position="7"/>
        <end position="85"/>
    </location>
</feature>
<protein>
    <recommendedName>
        <fullName evidence="12">Zinc finger CCCH domain-containing protein 42</fullName>
    </recommendedName>
</protein>
<dbReference type="InterPro" id="IPR012677">
    <property type="entry name" value="Nucleotide-bd_a/b_plait_sf"/>
</dbReference>
<evidence type="ECO:0000259" key="9">
    <source>
        <dbReference type="PROSITE" id="PS50103"/>
    </source>
</evidence>
<evidence type="ECO:0000256" key="3">
    <source>
        <dbReference type="ARBA" id="ARBA00022833"/>
    </source>
</evidence>
<dbReference type="EMBL" id="GL376592">
    <property type="status" value="NOT_ANNOTATED_CDS"/>
    <property type="molecule type" value="Genomic_DNA"/>
</dbReference>
<feature type="zinc finger region" description="C3H1-type" evidence="6">
    <location>
        <begin position="100"/>
        <end position="127"/>
    </location>
</feature>
<name>K3X0M4_GLOUD</name>
<dbReference type="Gene3D" id="3.30.70.330">
    <property type="match status" value="1"/>
</dbReference>
<dbReference type="Gene3D" id="4.10.1000.10">
    <property type="entry name" value="Zinc finger, CCCH-type"/>
    <property type="match status" value="2"/>
</dbReference>
<feature type="region of interest" description="Disordered" evidence="7">
    <location>
        <begin position="214"/>
        <end position="457"/>
    </location>
</feature>
<reference evidence="11" key="2">
    <citation type="submission" date="2010-04" db="EMBL/GenBank/DDBJ databases">
        <authorList>
            <person name="Buell R."/>
            <person name="Hamilton J."/>
            <person name="Hostetler J."/>
        </authorList>
    </citation>
    <scope>NUCLEOTIDE SEQUENCE [LARGE SCALE GENOMIC DNA]</scope>
    <source>
        <strain evidence="11">DAOM:BR144</strain>
    </source>
</reference>
<feature type="compositionally biased region" description="Basic and acidic residues" evidence="7">
    <location>
        <begin position="84"/>
        <end position="103"/>
    </location>
</feature>
<dbReference type="InterPro" id="IPR000571">
    <property type="entry name" value="Znf_CCCH"/>
</dbReference>
<feature type="compositionally biased region" description="Basic and acidic residues" evidence="7">
    <location>
        <begin position="303"/>
        <end position="345"/>
    </location>
</feature>
<evidence type="ECO:0000313" key="10">
    <source>
        <dbReference type="EnsemblProtists" id="PYU1_T010773"/>
    </source>
</evidence>
<evidence type="ECO:0000259" key="8">
    <source>
        <dbReference type="PROSITE" id="PS50102"/>
    </source>
</evidence>
<evidence type="ECO:0008006" key="12">
    <source>
        <dbReference type="Google" id="ProtNLM"/>
    </source>
</evidence>
<dbReference type="InParanoid" id="K3X0M4"/>
<dbReference type="InterPro" id="IPR000504">
    <property type="entry name" value="RRM_dom"/>
</dbReference>
<dbReference type="AlphaFoldDB" id="K3X0M4"/>
<dbReference type="Pfam" id="PF00642">
    <property type="entry name" value="zf-CCCH"/>
    <property type="match status" value="1"/>
</dbReference>
<evidence type="ECO:0000256" key="7">
    <source>
        <dbReference type="SAM" id="MobiDB-lite"/>
    </source>
</evidence>
<feature type="compositionally biased region" description="Low complexity" evidence="7">
    <location>
        <begin position="368"/>
        <end position="390"/>
    </location>
</feature>
<dbReference type="Pfam" id="PF00076">
    <property type="entry name" value="RRM_1"/>
    <property type="match status" value="1"/>
</dbReference>
<reference evidence="10" key="3">
    <citation type="submission" date="2015-02" db="UniProtKB">
        <authorList>
            <consortium name="EnsemblProtists"/>
        </authorList>
    </citation>
    <scope>IDENTIFICATION</scope>
    <source>
        <strain evidence="10">DAOM BR144</strain>
    </source>
</reference>
<keyword evidence="4 5" id="KW-0694">RNA-binding</keyword>
<dbReference type="InterPro" id="IPR035979">
    <property type="entry name" value="RBD_domain_sf"/>
</dbReference>
<keyword evidence="1 6" id="KW-0479">Metal-binding</keyword>
<dbReference type="InterPro" id="IPR036855">
    <property type="entry name" value="Znf_CCCH_sf"/>
</dbReference>
<evidence type="ECO:0000256" key="1">
    <source>
        <dbReference type="ARBA" id="ARBA00022723"/>
    </source>
</evidence>
<keyword evidence="3 6" id="KW-0862">Zinc</keyword>
<dbReference type="SUPFAM" id="SSF54928">
    <property type="entry name" value="RNA-binding domain, RBD"/>
    <property type="match status" value="1"/>
</dbReference>
<organism evidence="10 11">
    <name type="scientific">Globisporangium ultimum (strain ATCC 200006 / CBS 805.95 / DAOM BR144)</name>
    <name type="common">Pythium ultimum</name>
    <dbReference type="NCBI Taxonomy" id="431595"/>
    <lineage>
        <taxon>Eukaryota</taxon>
        <taxon>Sar</taxon>
        <taxon>Stramenopiles</taxon>
        <taxon>Oomycota</taxon>
        <taxon>Peronosporomycetes</taxon>
        <taxon>Pythiales</taxon>
        <taxon>Pythiaceae</taxon>
        <taxon>Globisporangium</taxon>
    </lineage>
</organism>
<dbReference type="VEuPathDB" id="FungiDB:PYU1_G010750"/>
<keyword evidence="2 6" id="KW-0863">Zinc-finger</keyword>
<dbReference type="eggNOG" id="KOG0126">
    <property type="taxonomic scope" value="Eukaryota"/>
</dbReference>
<evidence type="ECO:0000256" key="4">
    <source>
        <dbReference type="ARBA" id="ARBA00022884"/>
    </source>
</evidence>
<dbReference type="EnsemblProtists" id="PYU1_T010773">
    <property type="protein sequence ID" value="PYU1_T010773"/>
    <property type="gene ID" value="PYU1_G010750"/>
</dbReference>
<feature type="domain" description="C3H1-type" evidence="9">
    <location>
        <begin position="181"/>
        <end position="208"/>
    </location>
</feature>
<feature type="domain" description="C3H1-type" evidence="9">
    <location>
        <begin position="133"/>
        <end position="156"/>
    </location>
</feature>
<feature type="compositionally biased region" description="Basic and acidic residues" evidence="7">
    <location>
        <begin position="417"/>
        <end position="437"/>
    </location>
</feature>
<sequence>MRDNDSQKIIVVGIPKTMDDSALSELFSGFGTVADAKVVLDANTKQSRGFGFVTFTAGSAMRKAIQDMNKKVVEGRTLNVRQLVPKDKFQSEKKDDASQDPSKRPCWLLRKGKCTKGDQCPFSHETKNGEFGSCFEFMQTGECKRGDKCIFSHGSRENADSNDSESTQAKPREAPLKQEGGEQKRVCFAFQKGKCHRGKKCLYLHEKVPEMVNDQPVVPPTKQEAAPAKRSEFEVVAPVEAGKKRSRDVDSHDDDDGNEQEVDDDETGSEDDNDEEDEEEQTPQQKTAPARAAPPARASRQSKPAEKRPRSEDAKPFEKRQRPENGKPFVKREYPAKNGDSKDLSKYGGNGYAQRYTEKQLKQKKQNNKNALQRQNAKNRPKGPQQAQPQRPKRAEAVDMGAAFDSDDDRKPRGKKRVADKAQQKANREKLQQERKVKRDAKKSALSRLQTKESIEL</sequence>
<evidence type="ECO:0000313" key="11">
    <source>
        <dbReference type="Proteomes" id="UP000019132"/>
    </source>
</evidence>
<dbReference type="PROSITE" id="PS50103">
    <property type="entry name" value="ZF_C3H1"/>
    <property type="match status" value="3"/>
</dbReference>
<evidence type="ECO:0000256" key="5">
    <source>
        <dbReference type="PROSITE-ProRule" id="PRU00176"/>
    </source>
</evidence>
<dbReference type="STRING" id="431595.K3X0M4"/>
<accession>K3X0M4</accession>
<dbReference type="GO" id="GO:0003723">
    <property type="term" value="F:RNA binding"/>
    <property type="evidence" value="ECO:0007669"/>
    <property type="project" value="UniProtKB-UniRule"/>
</dbReference>
<proteinExistence type="predicted"/>
<dbReference type="PANTHER" id="PTHR48027">
    <property type="entry name" value="HETEROGENEOUS NUCLEAR RIBONUCLEOPROTEIN 87F-RELATED"/>
    <property type="match status" value="1"/>
</dbReference>
<dbReference type="SUPFAM" id="SSF90229">
    <property type="entry name" value="CCCH zinc finger"/>
    <property type="match status" value="1"/>
</dbReference>
<feature type="zinc finger region" description="C3H1-type" evidence="6">
    <location>
        <begin position="133"/>
        <end position="156"/>
    </location>
</feature>
<evidence type="ECO:0000256" key="2">
    <source>
        <dbReference type="ARBA" id="ARBA00022771"/>
    </source>
</evidence>
<feature type="region of interest" description="Disordered" evidence="7">
    <location>
        <begin position="154"/>
        <end position="179"/>
    </location>
</feature>
<dbReference type="PROSITE" id="PS50102">
    <property type="entry name" value="RRM"/>
    <property type="match status" value="1"/>
</dbReference>
<dbReference type="GO" id="GO:0008270">
    <property type="term" value="F:zinc ion binding"/>
    <property type="evidence" value="ECO:0007669"/>
    <property type="project" value="UniProtKB-KW"/>
</dbReference>
<keyword evidence="11" id="KW-1185">Reference proteome</keyword>
<dbReference type="Proteomes" id="UP000019132">
    <property type="component" value="Unassembled WGS sequence"/>
</dbReference>
<dbReference type="HOGENOM" id="CLU_030765_0_0_1"/>
<dbReference type="SMART" id="SM00356">
    <property type="entry name" value="ZnF_C3H1"/>
    <property type="match status" value="3"/>
</dbReference>
<feature type="compositionally biased region" description="Low complexity" evidence="7">
    <location>
        <begin position="282"/>
        <end position="302"/>
    </location>
</feature>
<evidence type="ECO:0000256" key="6">
    <source>
        <dbReference type="PROSITE-ProRule" id="PRU00723"/>
    </source>
</evidence>
<feature type="compositionally biased region" description="Basic and acidic residues" evidence="7">
    <location>
        <begin position="170"/>
        <end position="179"/>
    </location>
</feature>